<dbReference type="PROSITE" id="PS50192">
    <property type="entry name" value="T_SNARE"/>
    <property type="match status" value="1"/>
</dbReference>
<dbReference type="GO" id="GO:0031201">
    <property type="term" value="C:SNARE complex"/>
    <property type="evidence" value="ECO:0007669"/>
    <property type="project" value="TreeGrafter"/>
</dbReference>
<dbReference type="SUPFAM" id="SSF47661">
    <property type="entry name" value="t-snare proteins"/>
    <property type="match status" value="1"/>
</dbReference>
<dbReference type="GO" id="GO:0006906">
    <property type="term" value="P:vesicle fusion"/>
    <property type="evidence" value="ECO:0007669"/>
    <property type="project" value="TreeGrafter"/>
</dbReference>
<dbReference type="Gene3D" id="1.20.58.70">
    <property type="match status" value="1"/>
</dbReference>
<comment type="similarity">
    <text evidence="1">Belongs to the syntaxin family.</text>
</comment>
<dbReference type="PANTHER" id="PTHR19957">
    <property type="entry name" value="SYNTAXIN"/>
    <property type="match status" value="1"/>
</dbReference>
<evidence type="ECO:0000256" key="3">
    <source>
        <dbReference type="SAM" id="MobiDB-lite"/>
    </source>
</evidence>
<dbReference type="PANTHER" id="PTHR19957:SF368">
    <property type="entry name" value="SYNTAXIN-24-RELATED"/>
    <property type="match status" value="1"/>
</dbReference>
<dbReference type="SMART" id="SM00397">
    <property type="entry name" value="t_SNARE"/>
    <property type="match status" value="1"/>
</dbReference>
<keyword evidence="2" id="KW-0653">Protein transport</keyword>
<dbReference type="CDD" id="cd15840">
    <property type="entry name" value="SNARE_Qa"/>
    <property type="match status" value="1"/>
</dbReference>
<organism evidence="5 6">
    <name type="scientific">Perilla frutescens var. hirtella</name>
    <name type="common">Perilla citriodora</name>
    <name type="synonym">Perilla setoyensis</name>
    <dbReference type="NCBI Taxonomy" id="608512"/>
    <lineage>
        <taxon>Eukaryota</taxon>
        <taxon>Viridiplantae</taxon>
        <taxon>Streptophyta</taxon>
        <taxon>Embryophyta</taxon>
        <taxon>Tracheophyta</taxon>
        <taxon>Spermatophyta</taxon>
        <taxon>Magnoliopsida</taxon>
        <taxon>eudicotyledons</taxon>
        <taxon>Gunneridae</taxon>
        <taxon>Pentapetalae</taxon>
        <taxon>asterids</taxon>
        <taxon>lamiids</taxon>
        <taxon>Lamiales</taxon>
        <taxon>Lamiaceae</taxon>
        <taxon>Nepetoideae</taxon>
        <taxon>Elsholtzieae</taxon>
        <taxon>Perilla</taxon>
    </lineage>
</organism>
<dbReference type="GO" id="GO:0006886">
    <property type="term" value="P:intracellular protein transport"/>
    <property type="evidence" value="ECO:0007669"/>
    <property type="project" value="TreeGrafter"/>
</dbReference>
<protein>
    <recommendedName>
        <fullName evidence="4">t-SNARE coiled-coil homology domain-containing protein</fullName>
    </recommendedName>
</protein>
<sequence>MSFQDLESGRPLTSLGGPTHIEPGSSRALAAGVFRLNTAVGGYKRLVNCIGTPKDTVDLRHNLRKARLQIRQLVKETSAQLDRVRETNKFSEVNASKNIADAKLTKDYEAVLKDFEKAQLLAIQKEKAFTPPTANSTRHSSSASELEISSFNPLQASMHREANRQVMRMENEIVLNEAIIGEREQGIIEIQKEIGEVNEIFRDLAQLVREQGAMIGDISSNIEGSHGAITQGAGHLDKASNIQRSKSSMVIYFVTPCLFATHLFHRKIDMFDAGYRWDHSAHCSFCCCVMTHYPSFDNSIFNLKDKNRSDYFEIKLLSIGFIQTSDVIPKVRGDAHFMD</sequence>
<dbReference type="AlphaFoldDB" id="A0AAD4JAX4"/>
<evidence type="ECO:0000256" key="1">
    <source>
        <dbReference type="ARBA" id="ARBA00009063"/>
    </source>
</evidence>
<gene>
    <name evidence="5" type="ORF">C2S53_007903</name>
</gene>
<dbReference type="InterPro" id="IPR000727">
    <property type="entry name" value="T_SNARE_dom"/>
</dbReference>
<dbReference type="GO" id="GO:0012505">
    <property type="term" value="C:endomembrane system"/>
    <property type="evidence" value="ECO:0007669"/>
    <property type="project" value="TreeGrafter"/>
</dbReference>
<dbReference type="GO" id="GO:0005484">
    <property type="term" value="F:SNAP receptor activity"/>
    <property type="evidence" value="ECO:0007669"/>
    <property type="project" value="TreeGrafter"/>
</dbReference>
<dbReference type="GO" id="GO:0048278">
    <property type="term" value="P:vesicle docking"/>
    <property type="evidence" value="ECO:0007669"/>
    <property type="project" value="TreeGrafter"/>
</dbReference>
<feature type="domain" description="T-SNARE coiled-coil homology" evidence="4">
    <location>
        <begin position="177"/>
        <end position="239"/>
    </location>
</feature>
<dbReference type="InterPro" id="IPR006011">
    <property type="entry name" value="Syntaxin_N"/>
</dbReference>
<keyword evidence="6" id="KW-1185">Reference proteome</keyword>
<proteinExistence type="inferred from homology"/>
<feature type="region of interest" description="Disordered" evidence="3">
    <location>
        <begin position="1"/>
        <end position="23"/>
    </location>
</feature>
<dbReference type="GO" id="GO:0000149">
    <property type="term" value="F:SNARE binding"/>
    <property type="evidence" value="ECO:0007669"/>
    <property type="project" value="TreeGrafter"/>
</dbReference>
<keyword evidence="2" id="KW-0813">Transport</keyword>
<dbReference type="Proteomes" id="UP001190926">
    <property type="component" value="Unassembled WGS sequence"/>
</dbReference>
<name>A0AAD4JAX4_PERFH</name>
<dbReference type="EMBL" id="SDAM02000099">
    <property type="protein sequence ID" value="KAH6830431.1"/>
    <property type="molecule type" value="Genomic_DNA"/>
</dbReference>
<dbReference type="InterPro" id="IPR010989">
    <property type="entry name" value="SNARE"/>
</dbReference>
<evidence type="ECO:0000313" key="5">
    <source>
        <dbReference type="EMBL" id="KAH6830431.1"/>
    </source>
</evidence>
<reference evidence="5 6" key="1">
    <citation type="journal article" date="2021" name="Nat. Commun.">
        <title>Incipient diploidization of the medicinal plant Perilla within 10,000 years.</title>
        <authorList>
            <person name="Zhang Y."/>
            <person name="Shen Q."/>
            <person name="Leng L."/>
            <person name="Zhang D."/>
            <person name="Chen S."/>
            <person name="Shi Y."/>
            <person name="Ning Z."/>
            <person name="Chen S."/>
        </authorList>
    </citation>
    <scope>NUCLEOTIDE SEQUENCE [LARGE SCALE GENOMIC DNA]</scope>
    <source>
        <strain evidence="6">cv. PC099</strain>
    </source>
</reference>
<comment type="caution">
    <text evidence="5">The sequence shown here is derived from an EMBL/GenBank/DDBJ whole genome shotgun (WGS) entry which is preliminary data.</text>
</comment>
<dbReference type="Gene3D" id="1.20.5.110">
    <property type="match status" value="1"/>
</dbReference>
<dbReference type="InterPro" id="IPR045242">
    <property type="entry name" value="Syntaxin"/>
</dbReference>
<evidence type="ECO:0000256" key="2">
    <source>
        <dbReference type="ARBA" id="ARBA00022927"/>
    </source>
</evidence>
<evidence type="ECO:0000259" key="4">
    <source>
        <dbReference type="PROSITE" id="PS50192"/>
    </source>
</evidence>
<evidence type="ECO:0000313" key="6">
    <source>
        <dbReference type="Proteomes" id="UP001190926"/>
    </source>
</evidence>
<dbReference type="SMART" id="SM00503">
    <property type="entry name" value="SynN"/>
    <property type="match status" value="1"/>
</dbReference>
<dbReference type="Pfam" id="PF14523">
    <property type="entry name" value="Syntaxin_2"/>
    <property type="match status" value="1"/>
</dbReference>
<accession>A0AAD4JAX4</accession>